<dbReference type="GeneID" id="302998508"/>
<dbReference type="SUPFAM" id="SSF55120">
    <property type="entry name" value="Pseudouridine synthase"/>
    <property type="match status" value="1"/>
</dbReference>
<protein>
    <submittedName>
        <fullName evidence="2">Pseudouridine synthase</fullName>
    </submittedName>
</protein>
<dbReference type="GO" id="GO:0003723">
    <property type="term" value="F:RNA binding"/>
    <property type="evidence" value="ECO:0007669"/>
    <property type="project" value="InterPro"/>
</dbReference>
<sequence length="314" mass="35650">MEFIEFEAKEDDDGRRLDKAAKRIFESKGLQPENIFKLIRKTLIKLNNAKSAPEDRIKSGDKIFIADFLLKENAARKSKTEKKSTQKIHGDISLQTAFKNEHLWIINKQSGIEVQPSKNSSFCLADFVAQNTKNASLSFRPGPLHRIDKFTTGLITFSQSLQGAKWFSENIKNHSIKKTYLAVVENFLPENELAIYDTIEEKTACTKIKKIAQGIFCGKEISLAKIQIETGRKHQIRIHCASRGFPLLGDKLYGGTKIPNGEFSSCGFFLHAWKLEFPKDNPLLLPSEIQAEISPLFKKFIENFLKIPTAEFII</sequence>
<dbReference type="Proteomes" id="UP000006852">
    <property type="component" value="Chromosome"/>
</dbReference>
<evidence type="ECO:0000313" key="2">
    <source>
        <dbReference type="EMBL" id="AEB14255.1"/>
    </source>
</evidence>
<dbReference type="eggNOG" id="COG0564">
    <property type="taxonomic scope" value="Bacteria"/>
</dbReference>
<dbReference type="InterPro" id="IPR020103">
    <property type="entry name" value="PsdUridine_synth_cat_dom_sf"/>
</dbReference>
<dbReference type="GO" id="GO:0140098">
    <property type="term" value="F:catalytic activity, acting on RNA"/>
    <property type="evidence" value="ECO:0007669"/>
    <property type="project" value="UniProtKB-ARBA"/>
</dbReference>
<evidence type="ECO:0000313" key="3">
    <source>
        <dbReference type="Proteomes" id="UP000006852"/>
    </source>
</evidence>
<gene>
    <name evidence="2" type="ordered locus">Tresu_1348</name>
</gene>
<dbReference type="HOGENOM" id="CLU_016902_1_0_12"/>
<dbReference type="InterPro" id="IPR006145">
    <property type="entry name" value="PsdUridine_synth_RsuA/RluA"/>
</dbReference>
<organism evidence="2 3">
    <name type="scientific">Treponema succinifaciens (strain ATCC 33096 / DSM 2489 / 6091)</name>
    <dbReference type="NCBI Taxonomy" id="869209"/>
    <lineage>
        <taxon>Bacteria</taxon>
        <taxon>Pseudomonadati</taxon>
        <taxon>Spirochaetota</taxon>
        <taxon>Spirochaetia</taxon>
        <taxon>Spirochaetales</taxon>
        <taxon>Treponemataceae</taxon>
        <taxon>Treponema</taxon>
    </lineage>
</organism>
<evidence type="ECO:0000259" key="1">
    <source>
        <dbReference type="Pfam" id="PF00849"/>
    </source>
</evidence>
<dbReference type="PANTHER" id="PTHR21600">
    <property type="entry name" value="MITOCHONDRIAL RNA PSEUDOURIDINE SYNTHASE"/>
    <property type="match status" value="1"/>
</dbReference>
<dbReference type="Gene3D" id="3.30.2350.10">
    <property type="entry name" value="Pseudouridine synthase"/>
    <property type="match status" value="1"/>
</dbReference>
<feature type="domain" description="Pseudouridine synthase RsuA/RluA-like" evidence="1">
    <location>
        <begin position="102"/>
        <end position="242"/>
    </location>
</feature>
<dbReference type="GO" id="GO:0009982">
    <property type="term" value="F:pseudouridine synthase activity"/>
    <property type="evidence" value="ECO:0007669"/>
    <property type="project" value="InterPro"/>
</dbReference>
<dbReference type="KEGG" id="tsu:Tresu_1348"/>
<dbReference type="EMBL" id="CP002631">
    <property type="protein sequence ID" value="AEB14255.1"/>
    <property type="molecule type" value="Genomic_DNA"/>
</dbReference>
<dbReference type="Pfam" id="PF00849">
    <property type="entry name" value="PseudoU_synth_2"/>
    <property type="match status" value="1"/>
</dbReference>
<dbReference type="InterPro" id="IPR050188">
    <property type="entry name" value="RluA_PseudoU_synthase"/>
</dbReference>
<dbReference type="OrthoDB" id="305739at2"/>
<dbReference type="AlphaFoldDB" id="F2NS19"/>
<accession>F2NS19</accession>
<reference evidence="2 3" key="1">
    <citation type="journal article" date="2011" name="Stand. Genomic Sci.">
        <title>Complete genome sequence of Treponema succinifaciens type strain (6091).</title>
        <authorList>
            <person name="Han C."/>
            <person name="Gronow S."/>
            <person name="Teshima H."/>
            <person name="Lapidus A."/>
            <person name="Nolan M."/>
            <person name="Lucas S."/>
            <person name="Hammon N."/>
            <person name="Deshpande S."/>
            <person name="Cheng J.F."/>
            <person name="Zeytun A."/>
            <person name="Tapia R."/>
            <person name="Goodwin L."/>
            <person name="Pitluck S."/>
            <person name="Liolios K."/>
            <person name="Pagani I."/>
            <person name="Ivanova N."/>
            <person name="Mavromatis K."/>
            <person name="Mikhailova N."/>
            <person name="Huntemann M."/>
            <person name="Pati A."/>
            <person name="Chen A."/>
            <person name="Palaniappan K."/>
            <person name="Land M."/>
            <person name="Hauser L."/>
            <person name="Brambilla E.M."/>
            <person name="Rohde M."/>
            <person name="Goker M."/>
            <person name="Woyke T."/>
            <person name="Bristow J."/>
            <person name="Eisen J.A."/>
            <person name="Markowitz V."/>
            <person name="Hugenholtz P."/>
            <person name="Kyrpides N.C."/>
            <person name="Klenk H.P."/>
            <person name="Detter J.C."/>
        </authorList>
    </citation>
    <scope>NUCLEOTIDE SEQUENCE [LARGE SCALE GENOMIC DNA]</scope>
    <source>
        <strain evidence="3">ATCC 33096 / DSM 2489 / 6091</strain>
    </source>
</reference>
<dbReference type="STRING" id="869209.Tresu_1348"/>
<keyword evidence="3" id="KW-1185">Reference proteome</keyword>
<dbReference type="CDD" id="cd02869">
    <property type="entry name" value="PseudoU_synth_RluA_like"/>
    <property type="match status" value="1"/>
</dbReference>
<reference evidence="3" key="2">
    <citation type="submission" date="2011-04" db="EMBL/GenBank/DDBJ databases">
        <title>The complete genome of chromosome of Treponema succinifaciens DSM 2489.</title>
        <authorList>
            <person name="Lucas S."/>
            <person name="Copeland A."/>
            <person name="Lapidus A."/>
            <person name="Bruce D."/>
            <person name="Goodwin L."/>
            <person name="Pitluck S."/>
            <person name="Peters L."/>
            <person name="Kyrpides N."/>
            <person name="Mavromatis K."/>
            <person name="Ivanova N."/>
            <person name="Ovchinnikova G."/>
            <person name="Teshima H."/>
            <person name="Detter J.C."/>
            <person name="Tapia R."/>
            <person name="Han C."/>
            <person name="Land M."/>
            <person name="Hauser L."/>
            <person name="Markowitz V."/>
            <person name="Cheng J.-F."/>
            <person name="Hugenholtz P."/>
            <person name="Woyke T."/>
            <person name="Wu D."/>
            <person name="Gronow S."/>
            <person name="Wellnitz S."/>
            <person name="Brambilla E."/>
            <person name="Klenk H.-P."/>
            <person name="Eisen J.A."/>
        </authorList>
    </citation>
    <scope>NUCLEOTIDE SEQUENCE [LARGE SCALE GENOMIC DNA]</scope>
    <source>
        <strain evidence="3">ATCC 33096 / DSM 2489 / 6091</strain>
    </source>
</reference>
<dbReference type="GO" id="GO:0006396">
    <property type="term" value="P:RNA processing"/>
    <property type="evidence" value="ECO:0007669"/>
    <property type="project" value="UniProtKB-ARBA"/>
</dbReference>
<dbReference type="RefSeq" id="WP_013701540.1">
    <property type="nucleotide sequence ID" value="NC_015385.1"/>
</dbReference>
<proteinExistence type="predicted"/>
<dbReference type="GO" id="GO:0001522">
    <property type="term" value="P:pseudouridine synthesis"/>
    <property type="evidence" value="ECO:0007669"/>
    <property type="project" value="InterPro"/>
</dbReference>
<name>F2NS19_TRES6</name>